<protein>
    <submittedName>
        <fullName evidence="3">Minor capsid protein</fullName>
    </submittedName>
</protein>
<organism evidence="3 4">
    <name type="scientific">Staphylococcus lloydii</name>
    <dbReference type="NCBI Taxonomy" id="2781774"/>
    <lineage>
        <taxon>Bacteria</taxon>
        <taxon>Bacillati</taxon>
        <taxon>Bacillota</taxon>
        <taxon>Bacilli</taxon>
        <taxon>Bacillales</taxon>
        <taxon>Staphylococcaceae</taxon>
        <taxon>Staphylococcus</taxon>
    </lineage>
</organism>
<dbReference type="InterPro" id="IPR006528">
    <property type="entry name" value="Phage_head_morphogenesis_dom"/>
</dbReference>
<evidence type="ECO:0000256" key="1">
    <source>
        <dbReference type="SAM" id="MobiDB-lite"/>
    </source>
</evidence>
<dbReference type="RefSeq" id="WP_195718775.1">
    <property type="nucleotide sequence ID" value="NZ_CP064056.1"/>
</dbReference>
<feature type="region of interest" description="Disordered" evidence="1">
    <location>
        <begin position="1"/>
        <end position="22"/>
    </location>
</feature>
<name>A0A7T1B014_9STAP</name>
<evidence type="ECO:0000259" key="2">
    <source>
        <dbReference type="Pfam" id="PF04233"/>
    </source>
</evidence>
<dbReference type="EMBL" id="CP064056">
    <property type="protein sequence ID" value="QPM75021.1"/>
    <property type="molecule type" value="Genomic_DNA"/>
</dbReference>
<evidence type="ECO:0000313" key="4">
    <source>
        <dbReference type="Proteomes" id="UP000594455"/>
    </source>
</evidence>
<dbReference type="NCBIfam" id="TIGR01641">
    <property type="entry name" value="phageSPP1_gp7"/>
    <property type="match status" value="1"/>
</dbReference>
<feature type="compositionally biased region" description="Basic and acidic residues" evidence="1">
    <location>
        <begin position="7"/>
        <end position="22"/>
    </location>
</feature>
<proteinExistence type="predicted"/>
<evidence type="ECO:0000313" key="3">
    <source>
        <dbReference type="EMBL" id="QPM75021.1"/>
    </source>
</evidence>
<dbReference type="Proteomes" id="UP000594455">
    <property type="component" value="Chromosome"/>
</dbReference>
<dbReference type="KEGG" id="sllo:ISP08_11985"/>
<accession>A0A7T1B014</accession>
<dbReference type="Pfam" id="PF04233">
    <property type="entry name" value="Phage_Mu_F"/>
    <property type="match status" value="1"/>
</dbReference>
<gene>
    <name evidence="3" type="ORF">ISP08_11985</name>
</gene>
<reference evidence="3 4" key="1">
    <citation type="submission" date="2020-10" db="EMBL/GenBank/DDBJ databases">
        <title>Closed genome sequences of Staphylococcus lloydii sp. nov. and Staphylococcus durrellii sp. nov. Isolated from Captive Fruit Bats (Pteropus livingstonii).</title>
        <authorList>
            <person name="Fountain K."/>
        </authorList>
    </citation>
    <scope>NUCLEOTIDE SEQUENCE [LARGE SCALE GENOMIC DNA]</scope>
    <source>
        <strain evidence="3 4">23_2_7_LY</strain>
    </source>
</reference>
<keyword evidence="4" id="KW-1185">Reference proteome</keyword>
<dbReference type="AlphaFoldDB" id="A0A7T1B014"/>
<feature type="domain" description="Phage head morphogenesis" evidence="2">
    <location>
        <begin position="186"/>
        <end position="292"/>
    </location>
</feature>
<sequence>MTNSQEYWRKRAEEAMRQEAKSDNEVAKEMQSIIDVMNDEISDAIHAFYAKYAKSEGLTFEDAKKKIDRTDIRKLENKAKQYVKNKDFSDKANAELKQYNTKMYVSRERMIQMQLGLLVTYAYAQLESQMYNYMESALYREMQRQAGLIGATVQITQEKLQAVINTPFENVEWSKRIWRDMEHTRQTVQKAVKHNLLRGRHPKEFVSEIRKQSKATSYQAKRLLITETARVQTEAQRLNYIATLGENAEYEFLAFLDDRTTQICRKHNKNVYKVADMQVGVNAPPMHPNCRSFTVPHVGDWRETFFKKREGKYNFDGIEIEVD</sequence>